<dbReference type="CDD" id="cd04301">
    <property type="entry name" value="NAT_SF"/>
    <property type="match status" value="1"/>
</dbReference>
<keyword evidence="6" id="KW-1185">Reference proteome</keyword>
<protein>
    <submittedName>
        <fullName evidence="5">N-acetyltransferase</fullName>
    </submittedName>
</protein>
<reference evidence="5 6" key="1">
    <citation type="journal article" date="2017" name="Int. J. Syst. Evol. Microbiol.">
        <title>Photobacterium alginatilyticum sp. nov., a marine bacterium isolated from bottom seawater.</title>
        <authorList>
            <person name="Wang X."/>
            <person name="Wang Y."/>
            <person name="Yang X."/>
            <person name="Sun H."/>
            <person name="Li B."/>
            <person name="Zhang X.H."/>
        </authorList>
    </citation>
    <scope>NUCLEOTIDE SEQUENCE [LARGE SCALE GENOMIC DNA]</scope>
    <source>
        <strain evidence="5 6">P03D4</strain>
    </source>
</reference>
<accession>A0ABW9YNY6</accession>
<comment type="caution">
    <text evidence="5">The sequence shown here is derived from an EMBL/GenBank/DDBJ whole genome shotgun (WGS) entry which is preliminary data.</text>
</comment>
<dbReference type="SUPFAM" id="SSF55729">
    <property type="entry name" value="Acyl-CoA N-acyltransferases (Nat)"/>
    <property type="match status" value="1"/>
</dbReference>
<evidence type="ECO:0000259" key="4">
    <source>
        <dbReference type="PROSITE" id="PS51186"/>
    </source>
</evidence>
<sequence length="163" mass="18381">MSDAHTTHDKKHATGQQIRDHHNCTLPNISSFGVKILAIPTAQFNEKLGGQDLPPMLVDYEEEIRSYPVWVAYAGEHLVGGLILEFSKTYTTIANVAVHPEFQGHGLGRGLIEFAQKQAELRGHNEIRLVTHSGMSENITLYSHLGWKEYERSENKVFMTKLL</sequence>
<dbReference type="PANTHER" id="PTHR43877">
    <property type="entry name" value="AMINOALKYLPHOSPHONATE N-ACETYLTRANSFERASE-RELATED-RELATED"/>
    <property type="match status" value="1"/>
</dbReference>
<proteinExistence type="predicted"/>
<evidence type="ECO:0000256" key="1">
    <source>
        <dbReference type="ARBA" id="ARBA00022679"/>
    </source>
</evidence>
<keyword evidence="2" id="KW-0012">Acyltransferase</keyword>
<dbReference type="Proteomes" id="UP000738517">
    <property type="component" value="Unassembled WGS sequence"/>
</dbReference>
<evidence type="ECO:0000256" key="3">
    <source>
        <dbReference type="SAM" id="MobiDB-lite"/>
    </source>
</evidence>
<organism evidence="5 6">
    <name type="scientific">Photobacterium alginatilyticum</name>
    <dbReference type="NCBI Taxonomy" id="1775171"/>
    <lineage>
        <taxon>Bacteria</taxon>
        <taxon>Pseudomonadati</taxon>
        <taxon>Pseudomonadota</taxon>
        <taxon>Gammaproteobacteria</taxon>
        <taxon>Vibrionales</taxon>
        <taxon>Vibrionaceae</taxon>
        <taxon>Photobacterium</taxon>
    </lineage>
</organism>
<dbReference type="Gene3D" id="3.40.630.30">
    <property type="match status" value="1"/>
</dbReference>
<gene>
    <name evidence="5" type="ORF">EIZ48_21395</name>
</gene>
<name>A0ABW9YNY6_9GAMM</name>
<dbReference type="PROSITE" id="PS51186">
    <property type="entry name" value="GNAT"/>
    <property type="match status" value="1"/>
</dbReference>
<dbReference type="EMBL" id="RSEJ01000026">
    <property type="protein sequence ID" value="NBI55075.1"/>
    <property type="molecule type" value="Genomic_DNA"/>
</dbReference>
<feature type="domain" description="N-acetyltransferase" evidence="4">
    <location>
        <begin position="27"/>
        <end position="163"/>
    </location>
</feature>
<dbReference type="InterPro" id="IPR000182">
    <property type="entry name" value="GNAT_dom"/>
</dbReference>
<keyword evidence="1" id="KW-0808">Transferase</keyword>
<dbReference type="InterPro" id="IPR050832">
    <property type="entry name" value="Bact_Acetyltransf"/>
</dbReference>
<dbReference type="InterPro" id="IPR016181">
    <property type="entry name" value="Acyl_CoA_acyltransferase"/>
</dbReference>
<evidence type="ECO:0000256" key="2">
    <source>
        <dbReference type="ARBA" id="ARBA00023315"/>
    </source>
</evidence>
<evidence type="ECO:0000313" key="6">
    <source>
        <dbReference type="Proteomes" id="UP000738517"/>
    </source>
</evidence>
<feature type="region of interest" description="Disordered" evidence="3">
    <location>
        <begin position="1"/>
        <end position="20"/>
    </location>
</feature>
<dbReference type="Pfam" id="PF13508">
    <property type="entry name" value="Acetyltransf_7"/>
    <property type="match status" value="1"/>
</dbReference>
<evidence type="ECO:0000313" key="5">
    <source>
        <dbReference type="EMBL" id="NBI55075.1"/>
    </source>
</evidence>